<dbReference type="AlphaFoldDB" id="A0A016THT2"/>
<reference evidence="2" key="1">
    <citation type="journal article" date="2015" name="Nat. Genet.">
        <title>The genome and transcriptome of the zoonotic hookworm Ancylostoma ceylanicum identify infection-specific gene families.</title>
        <authorList>
            <person name="Schwarz E.M."/>
            <person name="Hu Y."/>
            <person name="Antoshechkin I."/>
            <person name="Miller M.M."/>
            <person name="Sternberg P.W."/>
            <person name="Aroian R.V."/>
        </authorList>
    </citation>
    <scope>NUCLEOTIDE SEQUENCE</scope>
    <source>
        <strain evidence="2">HY135</strain>
    </source>
</reference>
<comment type="caution">
    <text evidence="1">The sequence shown here is derived from an EMBL/GenBank/DDBJ whole genome shotgun (WGS) entry which is preliminary data.</text>
</comment>
<gene>
    <name evidence="1" type="primary">Acey_s0101.g3386</name>
    <name evidence="1" type="ORF">Y032_0101g3386</name>
</gene>
<dbReference type="Proteomes" id="UP000024635">
    <property type="component" value="Unassembled WGS sequence"/>
</dbReference>
<organism evidence="1 2">
    <name type="scientific">Ancylostoma ceylanicum</name>
    <dbReference type="NCBI Taxonomy" id="53326"/>
    <lineage>
        <taxon>Eukaryota</taxon>
        <taxon>Metazoa</taxon>
        <taxon>Ecdysozoa</taxon>
        <taxon>Nematoda</taxon>
        <taxon>Chromadorea</taxon>
        <taxon>Rhabditida</taxon>
        <taxon>Rhabditina</taxon>
        <taxon>Rhabditomorpha</taxon>
        <taxon>Strongyloidea</taxon>
        <taxon>Ancylostomatidae</taxon>
        <taxon>Ancylostomatinae</taxon>
        <taxon>Ancylostoma</taxon>
    </lineage>
</organism>
<name>A0A016THT2_9BILA</name>
<proteinExistence type="predicted"/>
<keyword evidence="2" id="KW-1185">Reference proteome</keyword>
<evidence type="ECO:0000313" key="2">
    <source>
        <dbReference type="Proteomes" id="UP000024635"/>
    </source>
</evidence>
<sequence length="118" mass="13269">MNLCKTYLESMMDYSHLSYPYLPLPCTVPNTSNPSPYTLYDTTTPQFAFIFLQSDSLKTTRQLDNWCRPLRQKDVMVGTDDVGRYGCELSTICCSPKEMGFEGPSSGGQDAVLEPMTE</sequence>
<accession>A0A016THT2</accession>
<protein>
    <submittedName>
        <fullName evidence="1">Uncharacterized protein</fullName>
    </submittedName>
</protein>
<evidence type="ECO:0000313" key="1">
    <source>
        <dbReference type="EMBL" id="EYC02240.1"/>
    </source>
</evidence>
<dbReference type="EMBL" id="JARK01001437">
    <property type="protein sequence ID" value="EYC02240.1"/>
    <property type="molecule type" value="Genomic_DNA"/>
</dbReference>